<dbReference type="InterPro" id="IPR025421">
    <property type="entry name" value="DUF4148"/>
</dbReference>
<dbReference type="EMBL" id="FCNW02000040">
    <property type="protein sequence ID" value="SAL58678.1"/>
    <property type="molecule type" value="Genomic_DNA"/>
</dbReference>
<name>A0A158IQ60_9BURK</name>
<proteinExistence type="predicted"/>
<organism evidence="3 4">
    <name type="scientific">Caballeronia humi</name>
    <dbReference type="NCBI Taxonomy" id="326474"/>
    <lineage>
        <taxon>Bacteria</taxon>
        <taxon>Pseudomonadati</taxon>
        <taxon>Pseudomonadota</taxon>
        <taxon>Betaproteobacteria</taxon>
        <taxon>Burkholderiales</taxon>
        <taxon>Burkholderiaceae</taxon>
        <taxon>Caballeronia</taxon>
    </lineage>
</organism>
<feature type="signal peptide" evidence="2">
    <location>
        <begin position="1"/>
        <end position="21"/>
    </location>
</feature>
<evidence type="ECO:0000256" key="2">
    <source>
        <dbReference type="SAM" id="SignalP"/>
    </source>
</evidence>
<dbReference type="RefSeq" id="WP_087669908.1">
    <property type="nucleotide sequence ID" value="NZ_FCNW02000040.1"/>
</dbReference>
<evidence type="ECO:0000313" key="3">
    <source>
        <dbReference type="EMBL" id="SAL58678.1"/>
    </source>
</evidence>
<evidence type="ECO:0000256" key="1">
    <source>
        <dbReference type="SAM" id="MobiDB-lite"/>
    </source>
</evidence>
<sequence length="105" mass="10436">MKTFLSAAAAVVSLLAAPAFAATPTDAPLTRAQVKAELAQLEKAGYSVGGEDAHYPEQLQAAEARIAAAPNAGQSAYGAAAPGSSASGTRADADKTGPRATFFGQ</sequence>
<reference evidence="3" key="1">
    <citation type="submission" date="2016-01" db="EMBL/GenBank/DDBJ databases">
        <authorList>
            <person name="Peeters C."/>
        </authorList>
    </citation>
    <scope>NUCLEOTIDE SEQUENCE [LARGE SCALE GENOMIC DNA]</scope>
    <source>
        <strain evidence="3">LMG 22934</strain>
    </source>
</reference>
<comment type="caution">
    <text evidence="3">The sequence shown here is derived from an EMBL/GenBank/DDBJ whole genome shotgun (WGS) entry which is preliminary data.</text>
</comment>
<dbReference type="STRING" id="326474.AWB65_05221"/>
<protein>
    <submittedName>
        <fullName evidence="3">Membrane protein</fullName>
    </submittedName>
</protein>
<feature type="chain" id="PRO_5011120977" evidence="2">
    <location>
        <begin position="22"/>
        <end position="105"/>
    </location>
</feature>
<dbReference type="AlphaFoldDB" id="A0A158IQ60"/>
<dbReference type="Proteomes" id="UP000054977">
    <property type="component" value="Unassembled WGS sequence"/>
</dbReference>
<dbReference type="Pfam" id="PF13663">
    <property type="entry name" value="DUF4148"/>
    <property type="match status" value="1"/>
</dbReference>
<keyword evidence="2" id="KW-0732">Signal</keyword>
<accession>A0A158IQ60</accession>
<feature type="compositionally biased region" description="Low complexity" evidence="1">
    <location>
        <begin position="75"/>
        <end position="88"/>
    </location>
</feature>
<evidence type="ECO:0000313" key="4">
    <source>
        <dbReference type="Proteomes" id="UP000054977"/>
    </source>
</evidence>
<feature type="region of interest" description="Disordered" evidence="1">
    <location>
        <begin position="75"/>
        <end position="105"/>
    </location>
</feature>
<gene>
    <name evidence="3" type="ORF">AWB65_05221</name>
</gene>
<keyword evidence="4" id="KW-1185">Reference proteome</keyword>